<protein>
    <recommendedName>
        <fullName evidence="4">Endonuclease/exonuclease/phosphatase domain-containing protein</fullName>
    </recommendedName>
</protein>
<comment type="caution">
    <text evidence="2">The sequence shown here is derived from an EMBL/GenBank/DDBJ whole genome shotgun (WGS) entry which is preliminary data.</text>
</comment>
<dbReference type="Proteomes" id="UP000762676">
    <property type="component" value="Unassembled WGS sequence"/>
</dbReference>
<evidence type="ECO:0008006" key="4">
    <source>
        <dbReference type="Google" id="ProtNLM"/>
    </source>
</evidence>
<gene>
    <name evidence="2" type="ORF">ElyMa_000724000</name>
</gene>
<dbReference type="InterPro" id="IPR036691">
    <property type="entry name" value="Endo/exonu/phosph_ase_sf"/>
</dbReference>
<evidence type="ECO:0000313" key="3">
    <source>
        <dbReference type="Proteomes" id="UP000762676"/>
    </source>
</evidence>
<evidence type="ECO:0000256" key="1">
    <source>
        <dbReference type="SAM" id="MobiDB-lite"/>
    </source>
</evidence>
<proteinExistence type="predicted"/>
<dbReference type="EMBL" id="BMAT01001481">
    <property type="protein sequence ID" value="GFR86569.1"/>
    <property type="molecule type" value="Genomic_DNA"/>
</dbReference>
<organism evidence="2 3">
    <name type="scientific">Elysia marginata</name>
    <dbReference type="NCBI Taxonomy" id="1093978"/>
    <lineage>
        <taxon>Eukaryota</taxon>
        <taxon>Metazoa</taxon>
        <taxon>Spiralia</taxon>
        <taxon>Lophotrochozoa</taxon>
        <taxon>Mollusca</taxon>
        <taxon>Gastropoda</taxon>
        <taxon>Heterobranchia</taxon>
        <taxon>Euthyneura</taxon>
        <taxon>Panpulmonata</taxon>
        <taxon>Sacoglossa</taxon>
        <taxon>Placobranchoidea</taxon>
        <taxon>Plakobranchidae</taxon>
        <taxon>Elysia</taxon>
    </lineage>
</organism>
<evidence type="ECO:0000313" key="2">
    <source>
        <dbReference type="EMBL" id="GFR86569.1"/>
    </source>
</evidence>
<dbReference type="Gene3D" id="3.60.10.10">
    <property type="entry name" value="Endonuclease/exonuclease/phosphatase"/>
    <property type="match status" value="1"/>
</dbReference>
<accession>A0AAV4GM77</accession>
<reference evidence="2 3" key="1">
    <citation type="journal article" date="2021" name="Elife">
        <title>Chloroplast acquisition without the gene transfer in kleptoplastic sea slugs, Plakobranchus ocellatus.</title>
        <authorList>
            <person name="Maeda T."/>
            <person name="Takahashi S."/>
            <person name="Yoshida T."/>
            <person name="Shimamura S."/>
            <person name="Takaki Y."/>
            <person name="Nagai Y."/>
            <person name="Toyoda A."/>
            <person name="Suzuki Y."/>
            <person name="Arimoto A."/>
            <person name="Ishii H."/>
            <person name="Satoh N."/>
            <person name="Nishiyama T."/>
            <person name="Hasebe M."/>
            <person name="Maruyama T."/>
            <person name="Minagawa J."/>
            <person name="Obokata J."/>
            <person name="Shigenobu S."/>
        </authorList>
    </citation>
    <scope>NUCLEOTIDE SEQUENCE [LARGE SCALE GENOMIC DNA]</scope>
</reference>
<name>A0AAV4GM77_9GAST</name>
<sequence length="101" mass="11617">MVLRQTILQKWCHPYQRRPGRDDAGSLASSATPQAIGASANQEVRRKQSKATDQHQNPTHANIALWNYEGLQRKKPELQKFLQENRIGVVCIQEFMMTENQ</sequence>
<feature type="compositionally biased region" description="Basic and acidic residues" evidence="1">
    <location>
        <begin position="43"/>
        <end position="53"/>
    </location>
</feature>
<keyword evidence="3" id="KW-1185">Reference proteome</keyword>
<dbReference type="SUPFAM" id="SSF56219">
    <property type="entry name" value="DNase I-like"/>
    <property type="match status" value="1"/>
</dbReference>
<dbReference type="AlphaFoldDB" id="A0AAV4GM77"/>
<feature type="region of interest" description="Disordered" evidence="1">
    <location>
        <begin position="14"/>
        <end position="60"/>
    </location>
</feature>